<gene>
    <name evidence="1" type="ORF">MLD38_019653</name>
</gene>
<name>A0ACB9QXL1_9MYRT</name>
<accession>A0ACB9QXL1</accession>
<dbReference type="Proteomes" id="UP001057402">
    <property type="component" value="Chromosome 5"/>
</dbReference>
<dbReference type="EMBL" id="CM042884">
    <property type="protein sequence ID" value="KAI4371413.1"/>
    <property type="molecule type" value="Genomic_DNA"/>
</dbReference>
<sequence>MAASNNVEFEAAKFLQKLIQESKDEPAKLATKLHVILQHMKSSGKEDSMPYQVISRAMETVISQHNLDIESLKSSRLPVSGSHAGESPNSANAGSSQLDGTAASSKAAIADSEPSLGDPFDPSRQSIGPSSGHNYYQASMGQRASFSREPESPSASDPRSQGVQNQERRDQSNLGRTTNRKLEKRKRGESPGMETHAEISQKVDSASSFVQPRVAKVNKVQLSGTSVGAVVSKQEDQTQSGVYLSENPAFAPKMLMENFPSSSSFQIDHNANNIPPPFTPSGGRPNIPEAMKNNVQDRGQSLLDVTTARGSSLGENGKSITASGKLFNEQQLKQLRAQCLVFLAFRNGFPPKPWHVEIALGISHPKEGSSLDASRPQLGGNREATQSSNDPIRISEPAIPSGRLSNVSGSYVCSPSVGQSATQFMTKEVSLPNSMENSNYQSTELPLPEESRPLLSTKSLEVDALNQMRDVSSNVKHPASSIAMAQMDSIEKRAFDHELHPPISTEDGQIMPANASPVSEDEDGRAASLLPQPKYTMLEKWISQVQKKKLQDEQNWLKKQKKAEIRISYSFERLKENVSSSEDLSAKTKSVIELKKLQLLALQQRLRGDFLSEFFKPIVSEMDQLRSFKKHRHGRRIKQIERYEQKMKEEGQKRIRERQKEFFGDIEVHKERLDDVFKAKRERLKGLNKFVKEFHKKKERAHREKIDRIQREKITLLKINDVEGYLRMVQDVKSDRVKQLLKETEKYLQKLGSKLREAKAMANFEHDGDEIQTSAFTEKNESAIENEDECDQAKHYKESNEKYYMMAHSIKEEITEQPATLQGGKLREYQMNGLRWLVSLYNNHLNGILADEMGLGKTVQVISLICYLMEAKNDRGPFLVVVPSSVLPGWDSEISFWSPAVHKIVYAGPPEERRRLFKERIVHRKFNVLLTTYEYLMNKHDRPKLSKVHWRYIIIDEGHRIKNASCKLNADLKHYQSSHRLLLTGTPLQNNLEELWALLNFLLPNIFNSSEDFSQWFNKPFQGNGDGSTDEALLSEEENLLIINRLHQVLRPFVLRRLKHKVENELPEKIERLIRCEASAYQKLLMKRVEENLGSLGNLKARSVQNSVMELRNICNHPYLSQLHAEEVDNLIPKHYLPPIVRLCGKLEMLDRLLPKLKATDHRVLFFSTMTRLLDVMEEYLISKQYRYLRLDGHTSGGDRGALIDMFNQPNSPFFIFLLSIRAGGVGVNLQAADTVIIFDTDWNPQVDLQAQARAHRIGQKKDVLVLRFETVRTVEEQVRAAAEHKLGVANQSITAGFFDNDTSAEDRREYLESLLRESKKEEAAPVLDDDALNDILARSESEIDIFESVDKQRREDELARWTQLVSGQGKDDTGSLLPLPSRLVTDDDLKAFYEAMKIHEEQRTVQAPNAGLKRKSGNTGGLNTEQYGRGKRAREVRSYEEQMTEEEFEKMCQVESPRSPTLNDRARIVQNLGTEDKGTEVVAEPSAMILPESSSSDLHLSPTHKDATPPSRRGRGRPKRAIASIPSRVIGSQVLSAVSAESSGGDPPSNQSSSGQEYSQHSGLEDPSVTRLTSPTGQSISTGSPSRSAPQRRGRRQATLIGGIPRQLLGDSGDSLNSAEPFPGGQVGASAPTSSGRGRGRGRKSQTSAQATSGRGRRSSHVPRAITDVPVGEDVIPNLPADKSSVPVNVVGKKEDVTADHTQSKPLPASGMIFAGSSGQNQPTDESNTLSSQNASVVADVLPSKVQASMERSDISSTREQTHASGEGGRIMNPEDDKGPPGFVSASPYPSVPAPVTRQSRRSQSRTETPQRRSRKSALLATPVPDVSLGGPAQGQSKNADVRLVASMMKNMLSDSRLLKPKGTENNPEDQASVISRGSLDNVGDGKNDQALISKLPPGGSTLSAAASGLDNQASSQQNETLNGRELEGRKLLVPATKAVVLGLEGKCASGSSGVVARQYETENLDDMPAFPPGFEKFETPAAQAIDGGVVSVDAHKEPSITTEATDLVIEDRTPIKEGQIPSSGAQPVEICQDFEKNTEVLGEDHDLSIEPSSVENKLASGASETATASEIDSVERLTNYRALDRSQMVSGNIERAYVDNSTQSTSSVEEARDWDEDKKGAPSNIGLDDNDLDAQGEVGILTTGLLSSDVSASEGSSPLDKAKESSEPVNDIVTDRIGVACSNLESVPNASELLWERKPETKSEVPLLAIDESATSTKESCKETAEVNCLVGNSIQLEGDGEARPENTSPVQLVPDGGSNMVVDEAILPTTEVEACSSEVPLQSHIISQESGDTLVEGQDLGCGPESLQSESPSLDRKSALDDTSGSAEALTDVAENNDENLLEDSSMVISQTVSVDTEKGEKGLNPTEPVSAVECVEDDVTMNDDIPCSSCSNAAEADNMDVSDHDKVMSEGVSHILEASDVIGETRKELDRPDNDGSSLAKAVGDNSESETGDGGDCGQVNEKVTEHDSPSQGHCPASSSMRNREISDARERLCVEPAAGVEDSVDREKSCHVDELVPARSYESKVPLSDLPSEGHDAQMNDWQGLCQIDEIVPEESYGRNELSSAPERDPSFVMKQDDQAEEMKVCSDLPQSIVFVADNFFAGNQLASSVSTTRDPSDTKADDVEFENLNETSLFNEVIPDNLLQESIELASYASSVKQVVEPREADSATIASSEEKAEAHQTGMEVERNGLAEERSDLEIAEAHDPVIDDHGDASLADPVVPEAMTESLNISLSEKISSVVLERHAQSSDYLLIPEEKQMDSDEKLQTMQVVCEGRDASEFYTPPSSPMVVDQSKISEEEVKVNESTGDVKDSSEDYVAALHEDVKQDPSEVIGFVPEDQLKGDPMSTGLENELAFVSMKAREGSETESSQGHSVQCDGTVIENIVNADSHVVKPGATEEILRLPSEVLKELQSNDDAVSEGAERHETLEGPERRGDADCVDDVAMNSPLGGKESSELFSSAMISVPVTNDGREHETTHFDVVVDSSTAGNESAETLPLVLMNDGQSEDSSGKAEASHIDEIMMENASDENESSEILPSVKGNEGHNKDDMVNEQAEGDKTITHDEREAEDARIDDIPMDDTSNENKPLQGLPLGVIKEDQSEDNTVKEQTECETVRGKERKLDASRIGHATMKCSSAENVPSEILSSEAIEDMQSDSNVVNEQAKEHKTIMSGGCETDTNIIPEVAPDSELTGDKSLELLPLDVTMQGRTGFDSVNELNEQKEVLPKLPETIMSEGLESEATQIDSGAVSTALVINESIETLPHDEVKDGQSEWNPVIEQSEGPEPAMSEGRVSDTSHVDHVELDNASVENEMPEDLPSYVPGEVTGEGQMEDEPLNEQTEPKPSTSDVQECDAGLVSGVAITSSPLENETPETLPSDINMTNEDKSEDHLIDGRTEGLASLVSKGYESDATSGDDALIDSAVVGLESSETTTFVPGENAAASKEKPSFANDFQAAGSEFPEILTGVPGEEKQPSSTNDIQATGSESLKIPTGVPGGDGASEEQHPSSAEEAPSSAANAERTPVVASEEEDSTLGKMELEKTGVTGEGKAA</sequence>
<organism evidence="1 2">
    <name type="scientific">Melastoma candidum</name>
    <dbReference type="NCBI Taxonomy" id="119954"/>
    <lineage>
        <taxon>Eukaryota</taxon>
        <taxon>Viridiplantae</taxon>
        <taxon>Streptophyta</taxon>
        <taxon>Embryophyta</taxon>
        <taxon>Tracheophyta</taxon>
        <taxon>Spermatophyta</taxon>
        <taxon>Magnoliopsida</taxon>
        <taxon>eudicotyledons</taxon>
        <taxon>Gunneridae</taxon>
        <taxon>Pentapetalae</taxon>
        <taxon>rosids</taxon>
        <taxon>malvids</taxon>
        <taxon>Myrtales</taxon>
        <taxon>Melastomataceae</taxon>
        <taxon>Melastomatoideae</taxon>
        <taxon>Melastomateae</taxon>
        <taxon>Melastoma</taxon>
    </lineage>
</organism>
<evidence type="ECO:0000313" key="1">
    <source>
        <dbReference type="EMBL" id="KAI4371413.1"/>
    </source>
</evidence>
<evidence type="ECO:0000313" key="2">
    <source>
        <dbReference type="Proteomes" id="UP001057402"/>
    </source>
</evidence>
<reference evidence="2" key="1">
    <citation type="journal article" date="2023" name="Front. Plant Sci.">
        <title>Chromosomal-level genome assembly of Melastoma candidum provides insights into trichome evolution.</title>
        <authorList>
            <person name="Zhong Y."/>
            <person name="Wu W."/>
            <person name="Sun C."/>
            <person name="Zou P."/>
            <person name="Liu Y."/>
            <person name="Dai S."/>
            <person name="Zhou R."/>
        </authorList>
    </citation>
    <scope>NUCLEOTIDE SEQUENCE [LARGE SCALE GENOMIC DNA]</scope>
</reference>
<proteinExistence type="predicted"/>
<keyword evidence="2" id="KW-1185">Reference proteome</keyword>
<comment type="caution">
    <text evidence="1">The sequence shown here is derived from an EMBL/GenBank/DDBJ whole genome shotgun (WGS) entry which is preliminary data.</text>
</comment>
<protein>
    <submittedName>
        <fullName evidence="1">Uncharacterized protein</fullName>
    </submittedName>
</protein>